<sequence>MENPKRWMYKAFGALTGRGATVTESTAMRSTAVLTCVRILAESVASLPLPVYKRLNPRGKSRTTHRVGYLLQNQPNPRMTAFTFRETMMAHILLWGNCYAEIEYDLAGEIVALWPIPPHRVEHMETADGDPFFRVTTKDGKQHNVPFYAMFHIPGLGFDGTKGVSVIHWARQAVELALATEQFGADFFENGTNVGAVATLPGTLSDAAFERLQKSLREKYEGLGKAHRLMLLEEGMTFSKNTIPPNDAQFLETRKFQILEIARVFRVPPHMMADLERASFSNIEQQSIDFVIHSLRPWLIRWEQTISWKLFSESERKKFFAEHLIEGLLRGDSSARAAFYKEMFNMGAYSQNDILEKENENPIEGGDRYWVPLNMLPLDMVDEYYKNQNKANPIPPGGGDNKDGKQDEGTKGTDLTGESAGGSES</sequence>
<dbReference type="NCBIfam" id="TIGR01537">
    <property type="entry name" value="portal_HK97"/>
    <property type="match status" value="1"/>
</dbReference>
<accession>A0ABX6QAW4</accession>
<name>A0ABX6QAW4_PAEBA</name>
<proteinExistence type="predicted"/>
<evidence type="ECO:0000256" key="1">
    <source>
        <dbReference type="SAM" id="MobiDB-lite"/>
    </source>
</evidence>
<dbReference type="Proteomes" id="UP000509327">
    <property type="component" value="Chromosome"/>
</dbReference>
<dbReference type="Pfam" id="PF04860">
    <property type="entry name" value="Phage_portal"/>
    <property type="match status" value="1"/>
</dbReference>
<dbReference type="InterPro" id="IPR006944">
    <property type="entry name" value="Phage/GTA_portal"/>
</dbReference>
<feature type="region of interest" description="Disordered" evidence="1">
    <location>
        <begin position="387"/>
        <end position="425"/>
    </location>
</feature>
<evidence type="ECO:0000313" key="2">
    <source>
        <dbReference type="EMBL" id="QKS59336.1"/>
    </source>
</evidence>
<reference evidence="2 3" key="1">
    <citation type="submission" date="2020-06" db="EMBL/GenBank/DDBJ databases">
        <title>Complete genome of Paenibacillus barcinonensis KACC11450.</title>
        <authorList>
            <person name="Kim M."/>
            <person name="Park Y.-J."/>
            <person name="Shin J.-H."/>
        </authorList>
    </citation>
    <scope>NUCLEOTIDE SEQUENCE [LARGE SCALE GENOMIC DNA]</scope>
    <source>
        <strain evidence="2 3">KACC11450</strain>
    </source>
</reference>
<evidence type="ECO:0000313" key="3">
    <source>
        <dbReference type="Proteomes" id="UP000509327"/>
    </source>
</evidence>
<protein>
    <submittedName>
        <fullName evidence="2">Phage portal protein</fullName>
    </submittedName>
</protein>
<gene>
    <name evidence="2" type="ORF">HUB98_26120</name>
</gene>
<dbReference type="InterPro" id="IPR006427">
    <property type="entry name" value="Portal_HK97"/>
</dbReference>
<feature type="compositionally biased region" description="Basic and acidic residues" evidence="1">
    <location>
        <begin position="400"/>
        <end position="411"/>
    </location>
</feature>
<dbReference type="EMBL" id="CP054614">
    <property type="protein sequence ID" value="QKS59336.1"/>
    <property type="molecule type" value="Genomic_DNA"/>
</dbReference>
<organism evidence="2 3">
    <name type="scientific">Paenibacillus barcinonensis</name>
    <dbReference type="NCBI Taxonomy" id="198119"/>
    <lineage>
        <taxon>Bacteria</taxon>
        <taxon>Bacillati</taxon>
        <taxon>Bacillota</taxon>
        <taxon>Bacilli</taxon>
        <taxon>Bacillales</taxon>
        <taxon>Paenibacillaceae</taxon>
        <taxon>Paenibacillus</taxon>
    </lineage>
</organism>
<keyword evidence="3" id="KW-1185">Reference proteome</keyword>
<dbReference type="Gene3D" id="1.20.1270.210">
    <property type="match status" value="1"/>
</dbReference>